<dbReference type="RefSeq" id="WP_379524000.1">
    <property type="nucleotide sequence ID" value="NZ_JBHSPA010000113.1"/>
</dbReference>
<keyword evidence="1" id="KW-0812">Transmembrane</keyword>
<keyword evidence="1" id="KW-1133">Transmembrane helix</keyword>
<feature type="transmembrane region" description="Helical" evidence="1">
    <location>
        <begin position="253"/>
        <end position="270"/>
    </location>
</feature>
<sequence length="406" mass="43818">MNDDSVVALHALHFGPEENGEWEVGRPDTGQFVRLPVEGVALLEWLGDGLPVAEVRERFAGRFGTEPDLDEFLEGIGECGFVASMDGEAFGDPLGPAETRRGMTLLGNVRQERVAWLVTAPMRVLYVAVWLAVPALLLLQPGLLPGPSDALPFDGALTSAVTLGVVGWGLVLLHEGAHAIIARALGCTGSLSLSRRLYFLVAQTDVSGVRSAPRHRRYAVFLAGMTWDLALMLGCLAAQLAGVSGSGERLARAVAYALALSVIFQFQVFMRTDMYYVLVNWLRLGNLMEDTRHWLANVVRQATGRPPRHDLSLVPARELRIVRWYAPYYLLGSAVAFVALGLLTVPALGQMAGSAMRGIGGGPGSSSFWDGLGFLLLVVFQFAALAWVLVVERRERRAGQAIVSGG</sequence>
<keyword evidence="1" id="KW-0472">Membrane</keyword>
<dbReference type="EMBL" id="JBHSPA010000113">
    <property type="protein sequence ID" value="MFC5834586.1"/>
    <property type="molecule type" value="Genomic_DNA"/>
</dbReference>
<dbReference type="Proteomes" id="UP001596058">
    <property type="component" value="Unassembled WGS sequence"/>
</dbReference>
<feature type="transmembrane region" description="Helical" evidence="1">
    <location>
        <begin position="368"/>
        <end position="390"/>
    </location>
</feature>
<feature type="transmembrane region" description="Helical" evidence="1">
    <location>
        <begin position="328"/>
        <end position="348"/>
    </location>
</feature>
<name>A0ABW1DAJ2_9ACTN</name>
<gene>
    <name evidence="2" type="ORF">ACFPZ3_63005</name>
</gene>
<feature type="transmembrane region" description="Helical" evidence="1">
    <location>
        <begin position="155"/>
        <end position="173"/>
    </location>
</feature>
<evidence type="ECO:0008006" key="4">
    <source>
        <dbReference type="Google" id="ProtNLM"/>
    </source>
</evidence>
<reference evidence="3" key="1">
    <citation type="journal article" date="2019" name="Int. J. Syst. Evol. Microbiol.">
        <title>The Global Catalogue of Microorganisms (GCM) 10K type strain sequencing project: providing services to taxonomists for standard genome sequencing and annotation.</title>
        <authorList>
            <consortium name="The Broad Institute Genomics Platform"/>
            <consortium name="The Broad Institute Genome Sequencing Center for Infectious Disease"/>
            <person name="Wu L."/>
            <person name="Ma J."/>
        </authorList>
    </citation>
    <scope>NUCLEOTIDE SEQUENCE [LARGE SCALE GENOMIC DNA]</scope>
    <source>
        <strain evidence="3">CCUG 53903</strain>
    </source>
</reference>
<feature type="transmembrane region" description="Helical" evidence="1">
    <location>
        <begin position="218"/>
        <end position="241"/>
    </location>
</feature>
<evidence type="ECO:0000256" key="1">
    <source>
        <dbReference type="SAM" id="Phobius"/>
    </source>
</evidence>
<evidence type="ECO:0000313" key="2">
    <source>
        <dbReference type="EMBL" id="MFC5834586.1"/>
    </source>
</evidence>
<accession>A0ABW1DAJ2</accession>
<proteinExistence type="predicted"/>
<feature type="transmembrane region" description="Helical" evidence="1">
    <location>
        <begin position="124"/>
        <end position="143"/>
    </location>
</feature>
<comment type="caution">
    <text evidence="2">The sequence shown here is derived from an EMBL/GenBank/DDBJ whole genome shotgun (WGS) entry which is preliminary data.</text>
</comment>
<keyword evidence="3" id="KW-1185">Reference proteome</keyword>
<organism evidence="2 3">
    <name type="scientific">Nonomuraea insulae</name>
    <dbReference type="NCBI Taxonomy" id="1616787"/>
    <lineage>
        <taxon>Bacteria</taxon>
        <taxon>Bacillati</taxon>
        <taxon>Actinomycetota</taxon>
        <taxon>Actinomycetes</taxon>
        <taxon>Streptosporangiales</taxon>
        <taxon>Streptosporangiaceae</taxon>
        <taxon>Nonomuraea</taxon>
    </lineage>
</organism>
<protein>
    <recommendedName>
        <fullName evidence="4">PqqD family protein</fullName>
    </recommendedName>
</protein>
<evidence type="ECO:0000313" key="3">
    <source>
        <dbReference type="Proteomes" id="UP001596058"/>
    </source>
</evidence>